<feature type="binding site" evidence="11">
    <location>
        <position position="549"/>
    </location>
    <ligand>
        <name>L-homocysteine</name>
        <dbReference type="ChEBI" id="CHEBI:58199"/>
    </ligand>
</feature>
<feature type="binding site" evidence="11">
    <location>
        <position position="730"/>
    </location>
    <ligand>
        <name>Zn(2+)</name>
        <dbReference type="ChEBI" id="CHEBI:29105"/>
        <note>catalytic</note>
    </ligand>
</feature>
<evidence type="ECO:0000256" key="3">
    <source>
        <dbReference type="ARBA" id="ARBA00009553"/>
    </source>
</evidence>
<dbReference type="Pfam" id="PF08267">
    <property type="entry name" value="Meth_synt_1"/>
    <property type="match status" value="1"/>
</dbReference>
<dbReference type="EMBL" id="CP018191">
    <property type="protein sequence ID" value="APH54036.1"/>
    <property type="molecule type" value="Genomic_DNA"/>
</dbReference>
<keyword evidence="9 11" id="KW-0862">Zinc</keyword>
<evidence type="ECO:0000256" key="11">
    <source>
        <dbReference type="HAMAP-Rule" id="MF_00172"/>
    </source>
</evidence>
<evidence type="ECO:0000259" key="13">
    <source>
        <dbReference type="Pfam" id="PF01717"/>
    </source>
</evidence>
<evidence type="ECO:0000256" key="8">
    <source>
        <dbReference type="ARBA" id="ARBA00022737"/>
    </source>
</evidence>
<evidence type="ECO:0000256" key="6">
    <source>
        <dbReference type="ARBA" id="ARBA00022679"/>
    </source>
</evidence>
<gene>
    <name evidence="11" type="primary">metE</name>
    <name evidence="15" type="ORF">GbCGDNIH9_0783</name>
</gene>
<proteinExistence type="inferred from homology"/>
<dbReference type="FunFam" id="3.20.20.210:FF:000002">
    <property type="entry name" value="5-methyltetrahydropteroyltriglutamate--homocysteine methyltransferase"/>
    <property type="match status" value="1"/>
</dbReference>
<comment type="pathway">
    <text evidence="2 11">Amino-acid biosynthesis; L-methionine biosynthesis via de novo pathway; L-methionine from L-homocysteine (MetE route): step 1/1.</text>
</comment>
<feature type="binding site" evidence="11">
    <location>
        <begin position="496"/>
        <end position="498"/>
    </location>
    <ligand>
        <name>L-homocysteine</name>
        <dbReference type="ChEBI" id="CHEBI:58199"/>
    </ligand>
</feature>
<dbReference type="HAMAP" id="MF_00172">
    <property type="entry name" value="Meth_synth"/>
    <property type="match status" value="1"/>
</dbReference>
<dbReference type="Gene3D" id="3.20.20.210">
    <property type="match status" value="2"/>
</dbReference>
<feature type="binding site" evidence="11">
    <location>
        <position position="626"/>
    </location>
    <ligand>
        <name>5-methyltetrahydropteroyltri-L-glutamate</name>
        <dbReference type="ChEBI" id="CHEBI:58207"/>
    </ligand>
</feature>
<dbReference type="EC" id="2.1.1.14" evidence="11"/>
<dbReference type="Proteomes" id="UP000182373">
    <property type="component" value="Chromosome"/>
</dbReference>
<dbReference type="InterPro" id="IPR002629">
    <property type="entry name" value="Met_Synth_C/arc"/>
</dbReference>
<dbReference type="CDD" id="cd03311">
    <property type="entry name" value="CIMS_C_terminal_like"/>
    <property type="match status" value="1"/>
</dbReference>
<feature type="region of interest" description="Disordered" evidence="12">
    <location>
        <begin position="437"/>
        <end position="467"/>
    </location>
</feature>
<dbReference type="CDD" id="cd03312">
    <property type="entry name" value="CIMS_N_terminal_like"/>
    <property type="match status" value="1"/>
</dbReference>
<comment type="caution">
    <text evidence="11">Lacks conserved residue(s) required for the propagation of feature annotation.</text>
</comment>
<feature type="binding site" evidence="11">
    <location>
        <position position="664"/>
    </location>
    <ligand>
        <name>L-methionine</name>
        <dbReference type="ChEBI" id="CHEBI:57844"/>
    </ligand>
</feature>
<feature type="domain" description="Cobalamin-independent methionine synthase MetE C-terminal/archaeal" evidence="13">
    <location>
        <begin position="491"/>
        <end position="813"/>
    </location>
</feature>
<keyword evidence="5 11" id="KW-0028">Amino-acid biosynthesis</keyword>
<dbReference type="GO" id="GO:0003871">
    <property type="term" value="F:5-methyltetrahydropteroyltriglutamate-homocysteine S-methyltransferase activity"/>
    <property type="evidence" value="ECO:0007669"/>
    <property type="project" value="UniProtKB-UniRule"/>
</dbReference>
<feature type="domain" description="Cobalamin-independent methionine synthase MetE N-terminal" evidence="14">
    <location>
        <begin position="66"/>
        <end position="372"/>
    </location>
</feature>
<dbReference type="GO" id="GO:0009086">
    <property type="term" value="P:methionine biosynthetic process"/>
    <property type="evidence" value="ECO:0007669"/>
    <property type="project" value="UniProtKB-UniRule"/>
</dbReference>
<comment type="catalytic activity">
    <reaction evidence="11">
        <text>5-methyltetrahydropteroyltri-L-glutamate + L-homocysteine = tetrahydropteroyltri-L-glutamate + L-methionine</text>
        <dbReference type="Rhea" id="RHEA:21196"/>
        <dbReference type="ChEBI" id="CHEBI:57844"/>
        <dbReference type="ChEBI" id="CHEBI:58140"/>
        <dbReference type="ChEBI" id="CHEBI:58199"/>
        <dbReference type="ChEBI" id="CHEBI:58207"/>
        <dbReference type="EC" id="2.1.1.14"/>
    </reaction>
</comment>
<comment type="cofactor">
    <cofactor evidence="11">
        <name>Zn(2+)</name>
        <dbReference type="ChEBI" id="CHEBI:29105"/>
    </cofactor>
    <text evidence="11">Binds 1 zinc ion per subunit.</text>
</comment>
<protein>
    <recommendedName>
        <fullName evidence="11">5-methyltetrahydropteroyltriglutamate--homocysteine methyltransferase</fullName>
        <ecNumber evidence="11">2.1.1.14</ecNumber>
    </recommendedName>
    <alternativeName>
        <fullName evidence="11">Cobalamin-independent methionine synthase</fullName>
    </alternativeName>
    <alternativeName>
        <fullName evidence="11">Methionine synthase, vitamin-B12 independent isozyme</fullName>
    </alternativeName>
</protein>
<name>A0AAC9P7Z7_9PROT</name>
<evidence type="ECO:0000256" key="10">
    <source>
        <dbReference type="ARBA" id="ARBA00023167"/>
    </source>
</evidence>
<keyword evidence="4 11" id="KW-0489">Methyltransferase</keyword>
<evidence type="ECO:0000256" key="2">
    <source>
        <dbReference type="ARBA" id="ARBA00004681"/>
    </source>
</evidence>
<evidence type="ECO:0000256" key="9">
    <source>
        <dbReference type="ARBA" id="ARBA00022833"/>
    </source>
</evidence>
<feature type="binding site" evidence="11">
    <location>
        <begin position="496"/>
        <end position="498"/>
    </location>
    <ligand>
        <name>L-methionine</name>
        <dbReference type="ChEBI" id="CHEBI:57844"/>
    </ligand>
</feature>
<feature type="binding site" evidence="11">
    <location>
        <position position="791"/>
    </location>
    <ligand>
        <name>Zn(2+)</name>
        <dbReference type="ChEBI" id="CHEBI:29105"/>
        <note>catalytic</note>
    </ligand>
</feature>
<sequence>MTREPGDLPRHHSRPWAGCPGGAPARPFPALRWFCIAVAGVPACVRSAFASILWSKPMSFSSLPVSTLGVPRIGPRRELKSALESYWSGVSDADALQKTAAALRAANWARQYGLGVTVIPSNDFSLYDHVLDTTVMVGAIPEHYGWTGGKVSLDTYFAMARGNASVPALEMTKWFDTNYHFMVPELHHDQQFSLSSSKPLDEYLEAKALGLETRPVLLGPVTFLTLSKSRDGNFDPISLIDRLLPVYIEILSQLHDAGAEWVQIDEPCLVLDLDTVAKAALRHAYYTLHQALPSLNIMLTTYFGSIVDALDTVRMLPVAGLHLDLVRAPEQLDHVLATMPRHQVLSLGVIDGRNVWRTDLTAKLDQLEPVIAKLGQDRVQIAPSCSMLHVPVDLQAETGLDPEIRQWLAFSVQKMEELTTLGLALANGRDAVSHALAASSEAASHRRSSSKVHDQSVRSRIASLSPEMAKRQAPFSIRAQEQREALKLNLFPTTTIGSFPQTDTVRKARADHAKKRISTEEYTAFLRQETEQAIRWQEETGIDVLVHGEFERNDMVQYFGEQLNGYAFTTHGWVQSYGSRYVRPPIIFGDVSRPHAMTVDWACYAQSLTERPVKGMLTGPVTMLQWSFVRDDIPRKEVCQQIALALRDEVSDLEAAGINIIQIDEPAFREGLPLKNSDWQHYLEWAVSCFRLSSGSVRNTTQIHTHMCYSEFNDIIDAIAAMDADVISIETSRSKMELLDVFTDFRYPNEIGPGVYDIHSPRVPSVTEMTDLLQKALHHLSPEQIWVNPDCGLKTRHWKEVRPALINMVSAAQMLRNTLTQPAE</sequence>
<feature type="binding site" evidence="11">
    <location>
        <position position="706"/>
    </location>
    <ligand>
        <name>Zn(2+)</name>
        <dbReference type="ChEBI" id="CHEBI:29105"/>
        <note>catalytic</note>
    </ligand>
</feature>
<comment type="function">
    <text evidence="1 11">Catalyzes the transfer of a methyl group from 5-methyltetrahydrofolate to homocysteine resulting in methionine formation.</text>
</comment>
<organism evidence="15 16">
    <name type="scientific">Granulibacter bethesdensis</name>
    <dbReference type="NCBI Taxonomy" id="364410"/>
    <lineage>
        <taxon>Bacteria</taxon>
        <taxon>Pseudomonadati</taxon>
        <taxon>Pseudomonadota</taxon>
        <taxon>Alphaproteobacteria</taxon>
        <taxon>Acetobacterales</taxon>
        <taxon>Acetobacteraceae</taxon>
        <taxon>Granulibacter</taxon>
    </lineage>
</organism>
<dbReference type="GO" id="GO:0008270">
    <property type="term" value="F:zinc ion binding"/>
    <property type="evidence" value="ECO:0007669"/>
    <property type="project" value="InterPro"/>
</dbReference>
<dbReference type="InterPro" id="IPR038071">
    <property type="entry name" value="UROD/MetE-like_sf"/>
</dbReference>
<evidence type="ECO:0000256" key="1">
    <source>
        <dbReference type="ARBA" id="ARBA00002777"/>
    </source>
</evidence>
<reference evidence="16" key="1">
    <citation type="submission" date="2016-11" db="EMBL/GenBank/DDBJ databases">
        <title>Comparative genomic and phenotypic analysis of Granulibacter bethesdensis clinical isolates from patients with chronic granulomatous disease.</title>
        <authorList>
            <person name="Zarember K.A."/>
            <person name="Porcella S.F."/>
            <person name="Chu J."/>
            <person name="Ding L."/>
            <person name="Dahlstrom E."/>
            <person name="Barbian K."/>
            <person name="Martens C."/>
            <person name="Sykora L."/>
            <person name="Kramer S."/>
            <person name="Pettinato A.M."/>
            <person name="Hong H."/>
            <person name="Wald G."/>
            <person name="Berg L.J."/>
            <person name="Rogge L.S."/>
            <person name="Greenberg D.E."/>
            <person name="Falcone E.L."/>
            <person name="Neves J.F."/>
            <person name="Simoes M.J."/>
            <person name="Casal M."/>
            <person name="Rodriguez-Lopez F.C."/>
            <person name="Zelazny A."/>
            <person name="Gallin J.I."/>
            <person name="Holland S.M."/>
        </authorList>
    </citation>
    <scope>NUCLEOTIDE SEQUENCE [LARGE SCALE GENOMIC DNA]</scope>
    <source>
        <strain evidence="16">NIH9.1</strain>
    </source>
</reference>
<evidence type="ECO:0000256" key="12">
    <source>
        <dbReference type="SAM" id="MobiDB-lite"/>
    </source>
</evidence>
<accession>A0AAC9P7Z7</accession>
<keyword evidence="6 11" id="KW-0808">Transferase</keyword>
<feature type="binding site" evidence="11">
    <location>
        <position position="664"/>
    </location>
    <ligand>
        <name>L-homocysteine</name>
        <dbReference type="ChEBI" id="CHEBI:58199"/>
    </ligand>
</feature>
<dbReference type="NCBIfam" id="TIGR01371">
    <property type="entry name" value="met_syn_B12ind"/>
    <property type="match status" value="1"/>
</dbReference>
<feature type="binding site" evidence="11">
    <location>
        <position position="670"/>
    </location>
    <ligand>
        <name>5-methyltetrahydropteroyltri-L-glutamate</name>
        <dbReference type="ChEBI" id="CHEBI:58207"/>
    </ligand>
</feature>
<feature type="binding site" evidence="11">
    <location>
        <position position="173"/>
    </location>
    <ligand>
        <name>5-methyltetrahydropteroyltri-L-glutamate</name>
        <dbReference type="ChEBI" id="CHEBI:58207"/>
    </ligand>
</feature>
<dbReference type="PANTHER" id="PTHR30519">
    <property type="entry name" value="5-METHYLTETRAHYDROPTEROYLTRIGLUTAMATE--HOMOCYSTEINE METHYLTRANSFERASE"/>
    <property type="match status" value="1"/>
</dbReference>
<dbReference type="Pfam" id="PF01717">
    <property type="entry name" value="Meth_synt_2"/>
    <property type="match status" value="1"/>
</dbReference>
<keyword evidence="10 11" id="KW-0486">Methionine biosynthesis</keyword>
<evidence type="ECO:0000256" key="5">
    <source>
        <dbReference type="ARBA" id="ARBA00022605"/>
    </source>
</evidence>
<evidence type="ECO:0000259" key="14">
    <source>
        <dbReference type="Pfam" id="PF08267"/>
    </source>
</evidence>
<dbReference type="InterPro" id="IPR006276">
    <property type="entry name" value="Cobalamin-indep_Met_synthase"/>
</dbReference>
<dbReference type="AlphaFoldDB" id="A0AAC9P7Z7"/>
<evidence type="ECO:0000256" key="7">
    <source>
        <dbReference type="ARBA" id="ARBA00022723"/>
    </source>
</evidence>
<dbReference type="SUPFAM" id="SSF51726">
    <property type="entry name" value="UROD/MetE-like"/>
    <property type="match status" value="2"/>
</dbReference>
<dbReference type="InterPro" id="IPR013215">
    <property type="entry name" value="Cbl-indep_Met_Synth_N"/>
</dbReference>
<feature type="binding site" evidence="11">
    <location>
        <position position="549"/>
    </location>
    <ligand>
        <name>L-methionine</name>
        <dbReference type="ChEBI" id="CHEBI:57844"/>
    </ligand>
</feature>
<dbReference type="GO" id="GO:0032259">
    <property type="term" value="P:methylation"/>
    <property type="evidence" value="ECO:0007669"/>
    <property type="project" value="UniProtKB-KW"/>
</dbReference>
<feature type="binding site" evidence="11">
    <location>
        <begin position="77"/>
        <end position="80"/>
    </location>
    <ligand>
        <name>5-methyltetrahydropteroyltri-L-glutamate</name>
        <dbReference type="ChEBI" id="CHEBI:58207"/>
    </ligand>
</feature>
<evidence type="ECO:0000313" key="15">
    <source>
        <dbReference type="EMBL" id="APH54036.1"/>
    </source>
</evidence>
<dbReference type="NCBIfam" id="NF003556">
    <property type="entry name" value="PRK05222.1"/>
    <property type="match status" value="1"/>
</dbReference>
<keyword evidence="8 11" id="KW-0677">Repeat</keyword>
<feature type="active site" description="Proton donor" evidence="11">
    <location>
        <position position="759"/>
    </location>
</feature>
<evidence type="ECO:0000313" key="16">
    <source>
        <dbReference type="Proteomes" id="UP000182373"/>
    </source>
</evidence>
<feature type="binding site" evidence="11">
    <location>
        <position position="708"/>
    </location>
    <ligand>
        <name>Zn(2+)</name>
        <dbReference type="ChEBI" id="CHEBI:29105"/>
        <note>catalytic</note>
    </ligand>
</feature>
<keyword evidence="7 11" id="KW-0479">Metal-binding</keyword>
<evidence type="ECO:0000256" key="4">
    <source>
        <dbReference type="ARBA" id="ARBA00022603"/>
    </source>
</evidence>
<comment type="similarity">
    <text evidence="3 11">Belongs to the vitamin-B12 independent methionine synthase family.</text>
</comment>